<evidence type="ECO:0000256" key="6">
    <source>
        <dbReference type="ARBA" id="ARBA00022989"/>
    </source>
</evidence>
<dbReference type="InterPro" id="IPR005829">
    <property type="entry name" value="Sugar_transporter_CS"/>
</dbReference>
<evidence type="ECO:0000256" key="8">
    <source>
        <dbReference type="ARBA" id="ARBA00023180"/>
    </source>
</evidence>
<dbReference type="Gene3D" id="1.20.1250.20">
    <property type="entry name" value="MFS general substrate transporter like domains"/>
    <property type="match status" value="1"/>
</dbReference>
<dbReference type="STRING" id="7232.A0A484BNG2"/>
<dbReference type="PRINTS" id="PR00171">
    <property type="entry name" value="SUGRTRNSPORT"/>
</dbReference>
<feature type="domain" description="Major facilitator superfamily (MFS) profile" evidence="11">
    <location>
        <begin position="9"/>
        <end position="449"/>
    </location>
</feature>
<proteinExistence type="predicted"/>
<evidence type="ECO:0000256" key="3">
    <source>
        <dbReference type="ARBA" id="ARBA00022475"/>
    </source>
</evidence>
<evidence type="ECO:0000256" key="2">
    <source>
        <dbReference type="ARBA" id="ARBA00022448"/>
    </source>
</evidence>
<dbReference type="OrthoDB" id="6612291at2759"/>
<accession>A0A484BNG2</accession>
<evidence type="ECO:0000256" key="1">
    <source>
        <dbReference type="ARBA" id="ARBA00004651"/>
    </source>
</evidence>
<dbReference type="InterPro" id="IPR020846">
    <property type="entry name" value="MFS_dom"/>
</dbReference>
<keyword evidence="2" id="KW-0813">Transport</keyword>
<dbReference type="AlphaFoldDB" id="A0A484BNG2"/>
<keyword evidence="5 10" id="KW-0812">Transmembrane</keyword>
<reference evidence="12 13" key="1">
    <citation type="journal article" date="2019" name="J. Hered.">
        <title>An Improved Genome Assembly for Drosophila navojoa, the Basal Species in the mojavensis Cluster.</title>
        <authorList>
            <person name="Vanderlinde T."/>
            <person name="Dupim E.G."/>
            <person name="Nazario-Yepiz N.O."/>
            <person name="Carvalho A.B."/>
        </authorList>
    </citation>
    <scope>NUCLEOTIDE SEQUENCE [LARGE SCALE GENOMIC DNA]</scope>
    <source>
        <strain evidence="12">Navoj_Jal97</strain>
        <tissue evidence="12">Whole organism</tissue>
    </source>
</reference>
<dbReference type="PANTHER" id="PTHR48021:SF1">
    <property type="entry name" value="GH07001P-RELATED"/>
    <property type="match status" value="1"/>
</dbReference>
<sequence>MVLAKSILVALVASFGGFIVGVSLGWSGPIGSVRCIGASYVFQPSPVHWAFICSIIAVGAAIMCVPAGIMISSFGRKPIMMGMVLPSIAGWALIISAEHLSMMYIGRLLIGMGNGGIGVAVTIYNNEVAELHMRGMLNCFFNLMLVHGTLYAYLLNSCQDLQTYNFACGLLPLAYAGILIWVPESPVYLVQQNRNEKAKATLQWLRGPNANIEREMLAIATSHQPESYSTKEALRERATVRSLLAVIGLMLFQQFTGINAYVFYMKLMFNEDNYKASIQLCIIVFALAQVVAAYVTALVIQKSERKLWLFVSGLVILLASILLALNFQFLRTADSKWLIASATVMYSAAHGLGVGPLVWVVMIEMFSERVLPICDAIVSTFSSSSSGHGQWALPRDYRNSSNGSLEIAFYDWTLRGTSCKCNAQQNQQQQQKQRQQQPQACQIKRPMPS</sequence>
<dbReference type="PROSITE" id="PS00217">
    <property type="entry name" value="SUGAR_TRANSPORT_2"/>
    <property type="match status" value="1"/>
</dbReference>
<keyword evidence="3" id="KW-1003">Cell membrane</keyword>
<feature type="transmembrane region" description="Helical" evidence="10">
    <location>
        <begin position="7"/>
        <end position="27"/>
    </location>
</feature>
<keyword evidence="6 10" id="KW-1133">Transmembrane helix</keyword>
<comment type="caution">
    <text evidence="12">The sequence shown here is derived from an EMBL/GenBank/DDBJ whole genome shotgun (WGS) entry which is preliminary data.</text>
</comment>
<evidence type="ECO:0000256" key="7">
    <source>
        <dbReference type="ARBA" id="ARBA00023136"/>
    </source>
</evidence>
<keyword evidence="7 10" id="KW-0472">Membrane</keyword>
<comment type="subcellular location">
    <subcellularLocation>
        <location evidence="1">Cell membrane</location>
        <topology evidence="1">Multi-pass membrane protein</topology>
    </subcellularLocation>
</comment>
<dbReference type="InterPro" id="IPR005828">
    <property type="entry name" value="MFS_sugar_transport-like"/>
</dbReference>
<feature type="transmembrane region" description="Helical" evidence="10">
    <location>
        <begin position="307"/>
        <end position="325"/>
    </location>
</feature>
<dbReference type="PROSITE" id="PS50850">
    <property type="entry name" value="MFS"/>
    <property type="match status" value="1"/>
</dbReference>
<dbReference type="EMBL" id="LSRL02000024">
    <property type="protein sequence ID" value="TDG49405.1"/>
    <property type="molecule type" value="Genomic_DNA"/>
</dbReference>
<feature type="transmembrane region" description="Helical" evidence="10">
    <location>
        <begin position="78"/>
        <end position="97"/>
    </location>
</feature>
<gene>
    <name evidence="12" type="ORF">AWZ03_004273</name>
</gene>
<feature type="transmembrane region" description="Helical" evidence="10">
    <location>
        <begin position="276"/>
        <end position="300"/>
    </location>
</feature>
<evidence type="ECO:0000256" key="10">
    <source>
        <dbReference type="SAM" id="Phobius"/>
    </source>
</evidence>
<dbReference type="GO" id="GO:0005886">
    <property type="term" value="C:plasma membrane"/>
    <property type="evidence" value="ECO:0007669"/>
    <property type="project" value="UniProtKB-SubCell"/>
</dbReference>
<dbReference type="FunFam" id="1.20.1250.20:FF:000218">
    <property type="entry name" value="facilitated trehalose transporter Tret1"/>
    <property type="match status" value="1"/>
</dbReference>
<dbReference type="PANTHER" id="PTHR48021">
    <property type="match status" value="1"/>
</dbReference>
<evidence type="ECO:0000259" key="11">
    <source>
        <dbReference type="PROSITE" id="PS50850"/>
    </source>
</evidence>
<evidence type="ECO:0000313" key="12">
    <source>
        <dbReference type="EMBL" id="TDG49405.1"/>
    </source>
</evidence>
<dbReference type="SUPFAM" id="SSF103473">
    <property type="entry name" value="MFS general substrate transporter"/>
    <property type="match status" value="1"/>
</dbReference>
<feature type="transmembrane region" description="Helical" evidence="10">
    <location>
        <begin position="103"/>
        <end position="124"/>
    </location>
</feature>
<keyword evidence="4" id="KW-0762">Sugar transport</keyword>
<dbReference type="InterPro" id="IPR036259">
    <property type="entry name" value="MFS_trans_sf"/>
</dbReference>
<protein>
    <recommendedName>
        <fullName evidence="11">Major facilitator superfamily (MFS) profile domain-containing protein</fullName>
    </recommendedName>
</protein>
<dbReference type="GO" id="GO:0022857">
    <property type="term" value="F:transmembrane transporter activity"/>
    <property type="evidence" value="ECO:0007669"/>
    <property type="project" value="InterPro"/>
</dbReference>
<feature type="transmembrane region" description="Helical" evidence="10">
    <location>
        <begin position="136"/>
        <end position="155"/>
    </location>
</feature>
<evidence type="ECO:0000256" key="5">
    <source>
        <dbReference type="ARBA" id="ARBA00022692"/>
    </source>
</evidence>
<dbReference type="Proteomes" id="UP000295192">
    <property type="component" value="Unassembled WGS sequence"/>
</dbReference>
<feature type="transmembrane region" description="Helical" evidence="10">
    <location>
        <begin position="243"/>
        <end position="264"/>
    </location>
</feature>
<name>A0A484BNG2_DRONA</name>
<dbReference type="Pfam" id="PF00083">
    <property type="entry name" value="Sugar_tr"/>
    <property type="match status" value="1"/>
</dbReference>
<keyword evidence="13" id="KW-1185">Reference proteome</keyword>
<feature type="region of interest" description="Disordered" evidence="9">
    <location>
        <begin position="427"/>
        <end position="449"/>
    </location>
</feature>
<feature type="transmembrane region" description="Helical" evidence="10">
    <location>
        <begin position="47"/>
        <end position="71"/>
    </location>
</feature>
<evidence type="ECO:0000256" key="9">
    <source>
        <dbReference type="SAM" id="MobiDB-lite"/>
    </source>
</evidence>
<evidence type="ECO:0000256" key="4">
    <source>
        <dbReference type="ARBA" id="ARBA00022597"/>
    </source>
</evidence>
<feature type="transmembrane region" description="Helical" evidence="10">
    <location>
        <begin position="161"/>
        <end position="182"/>
    </location>
</feature>
<dbReference type="OMA" id="EVAELHM"/>
<dbReference type="InterPro" id="IPR003663">
    <property type="entry name" value="Sugar/inositol_transpt"/>
</dbReference>
<keyword evidence="8" id="KW-0325">Glycoprotein</keyword>
<evidence type="ECO:0000313" key="13">
    <source>
        <dbReference type="Proteomes" id="UP000295192"/>
    </source>
</evidence>
<feature type="transmembrane region" description="Helical" evidence="10">
    <location>
        <begin position="337"/>
        <end position="361"/>
    </location>
</feature>
<dbReference type="InterPro" id="IPR050549">
    <property type="entry name" value="MFS_Trehalose_Transporter"/>
</dbReference>
<organism evidence="12 13">
    <name type="scientific">Drosophila navojoa</name>
    <name type="common">Fruit fly</name>
    <dbReference type="NCBI Taxonomy" id="7232"/>
    <lineage>
        <taxon>Eukaryota</taxon>
        <taxon>Metazoa</taxon>
        <taxon>Ecdysozoa</taxon>
        <taxon>Arthropoda</taxon>
        <taxon>Hexapoda</taxon>
        <taxon>Insecta</taxon>
        <taxon>Pterygota</taxon>
        <taxon>Neoptera</taxon>
        <taxon>Endopterygota</taxon>
        <taxon>Diptera</taxon>
        <taxon>Brachycera</taxon>
        <taxon>Muscomorpha</taxon>
        <taxon>Ephydroidea</taxon>
        <taxon>Drosophilidae</taxon>
        <taxon>Drosophila</taxon>
    </lineage>
</organism>